<dbReference type="GO" id="GO:0010972">
    <property type="term" value="P:negative regulation of G2/M transition of mitotic cell cycle"/>
    <property type="evidence" value="ECO:0007669"/>
    <property type="project" value="TreeGrafter"/>
</dbReference>
<sequence length="671" mass="74405">MASGGKLPDTVKSPLHRLQSAIVKDMSFGASRDTDHSTTPSRSRIVDHPNFDSESVYSFDSVSTSGRLLDRLDLDSEDYYDDDDFSRRRESFASIQSTGRLLDRLGLDENSDELTGVMSPSDRYKPILANSSSNLERMKSSSSLPSRTPSGRMPLKSASHKVVQQKGNFSVDSLQGDVASLSHSSATSIPLLDSSSGSSTTVPHTPMRINSKSKSFPSETSIPETGSDSSGDRGTSALSLPTIYGHNLRNVTPKLIQGQFGLPGGQYGLPGGQYGLPSGQFGLPSDHKSIQKSNSYIQHMTQNQNQHNYQVQGLSKGHRPAYHQHQNLGLSLNSYHQNQNQNHSHHFAVRQNLPNYHQTQQSYQQTLQHHQQNLPNYHLSLQSHQQTLHYHQQILLPYTHHNSPDKRNISGSSNTSNTSLENGIPMFNPSSRFDPSLEASTKKAIQLRMLGNHREASYQLQISASPPYNYPKAMYLYAQALKLGQGVKLNEALAVKWLCRCVLVSYIIETTALDEPSLSKYVSRLNELPPGELLKLVKQNIDSDNLDPFVIFDEFLSYPSSTVTRIVTSNLKDGNTVGGAYYQLGKSLIQGSGVPKDEVGARLVFAKSASLGYGDAMVALGELWSSKSKHFKKDLTVAALWLRIGEMFGKKDLGNSWIYKEKYMERPRVKK</sequence>
<feature type="compositionally biased region" description="Low complexity" evidence="1">
    <location>
        <begin position="225"/>
        <end position="236"/>
    </location>
</feature>
<gene>
    <name evidence="2" type="ORF">SAMEA4029010_CIC11G00000003922</name>
</gene>
<feature type="region of interest" description="Disordered" evidence="1">
    <location>
        <begin position="399"/>
        <end position="432"/>
    </location>
</feature>
<dbReference type="Proteomes" id="UP000182334">
    <property type="component" value="Chromosome I"/>
</dbReference>
<dbReference type="AlphaFoldDB" id="A0A1L0CSV3"/>
<dbReference type="InterPro" id="IPR052945">
    <property type="entry name" value="Mitotic_Regulator"/>
</dbReference>
<dbReference type="PANTHER" id="PTHR43628:SF11">
    <property type="entry name" value="PROTEIN DSF2"/>
    <property type="match status" value="1"/>
</dbReference>
<keyword evidence="3" id="KW-1185">Reference proteome</keyword>
<evidence type="ECO:0000313" key="2">
    <source>
        <dbReference type="EMBL" id="SGZ46472.1"/>
    </source>
</evidence>
<dbReference type="PANTHER" id="PTHR43628">
    <property type="entry name" value="ACTIVATOR OF C KINASE PROTEIN 1-RELATED"/>
    <property type="match status" value="1"/>
</dbReference>
<dbReference type="OrthoDB" id="2148946at2759"/>
<proteinExistence type="predicted"/>
<feature type="region of interest" description="Disordered" evidence="1">
    <location>
        <begin position="188"/>
        <end position="237"/>
    </location>
</feature>
<feature type="region of interest" description="Disordered" evidence="1">
    <location>
        <begin position="113"/>
        <end position="163"/>
    </location>
</feature>
<feature type="compositionally biased region" description="Polar residues" evidence="1">
    <location>
        <begin position="200"/>
        <end position="224"/>
    </location>
</feature>
<feature type="compositionally biased region" description="Low complexity" evidence="1">
    <location>
        <begin position="410"/>
        <end position="419"/>
    </location>
</feature>
<dbReference type="EMBL" id="LT635756">
    <property type="protein sequence ID" value="SGZ46472.1"/>
    <property type="molecule type" value="Genomic_DNA"/>
</dbReference>
<dbReference type="STRING" id="45354.A0A1L0CSV3"/>
<dbReference type="SMART" id="SM00671">
    <property type="entry name" value="SEL1"/>
    <property type="match status" value="3"/>
</dbReference>
<dbReference type="Gene3D" id="1.25.40.10">
    <property type="entry name" value="Tetratricopeptide repeat domain"/>
    <property type="match status" value="1"/>
</dbReference>
<organism evidence="2 3">
    <name type="scientific">Sungouiella intermedia</name>
    <dbReference type="NCBI Taxonomy" id="45354"/>
    <lineage>
        <taxon>Eukaryota</taxon>
        <taxon>Fungi</taxon>
        <taxon>Dikarya</taxon>
        <taxon>Ascomycota</taxon>
        <taxon>Saccharomycotina</taxon>
        <taxon>Pichiomycetes</taxon>
        <taxon>Metschnikowiaceae</taxon>
        <taxon>Sungouiella</taxon>
    </lineage>
</organism>
<dbReference type="SUPFAM" id="SSF81901">
    <property type="entry name" value="HCP-like"/>
    <property type="match status" value="1"/>
</dbReference>
<dbReference type="InterPro" id="IPR006597">
    <property type="entry name" value="Sel1-like"/>
</dbReference>
<name>A0A1L0CSV3_9ASCO</name>
<dbReference type="InterPro" id="IPR011990">
    <property type="entry name" value="TPR-like_helical_dom_sf"/>
</dbReference>
<evidence type="ECO:0000256" key="1">
    <source>
        <dbReference type="SAM" id="MobiDB-lite"/>
    </source>
</evidence>
<feature type="region of interest" description="Disordered" evidence="1">
    <location>
        <begin position="26"/>
        <end position="49"/>
    </location>
</feature>
<evidence type="ECO:0000313" key="3">
    <source>
        <dbReference type="Proteomes" id="UP000182334"/>
    </source>
</evidence>
<protein>
    <submittedName>
        <fullName evidence="2">CIC11C00000003922</fullName>
    </submittedName>
</protein>
<dbReference type="GO" id="GO:0032153">
    <property type="term" value="C:cell division site"/>
    <property type="evidence" value="ECO:0007669"/>
    <property type="project" value="TreeGrafter"/>
</dbReference>
<reference evidence="2 3" key="1">
    <citation type="submission" date="2016-10" db="EMBL/GenBank/DDBJ databases">
        <authorList>
            <person name="de Groot N.N."/>
        </authorList>
    </citation>
    <scope>NUCLEOTIDE SEQUENCE [LARGE SCALE GENOMIC DNA]</scope>
    <source>
        <strain evidence="2 3">CBS 141442</strain>
    </source>
</reference>
<feature type="compositionally biased region" description="Low complexity" evidence="1">
    <location>
        <begin position="140"/>
        <end position="150"/>
    </location>
</feature>
<accession>A0A1L0CSV3</accession>